<organism evidence="1 2">
    <name type="scientific">Aspergillus costaricaensis CBS 115574</name>
    <dbReference type="NCBI Taxonomy" id="1448317"/>
    <lineage>
        <taxon>Eukaryota</taxon>
        <taxon>Fungi</taxon>
        <taxon>Dikarya</taxon>
        <taxon>Ascomycota</taxon>
        <taxon>Pezizomycotina</taxon>
        <taxon>Eurotiomycetes</taxon>
        <taxon>Eurotiomycetidae</taxon>
        <taxon>Eurotiales</taxon>
        <taxon>Aspergillaceae</taxon>
        <taxon>Aspergillus</taxon>
        <taxon>Aspergillus subgen. Circumdati</taxon>
    </lineage>
</organism>
<evidence type="ECO:0000313" key="2">
    <source>
        <dbReference type="Proteomes" id="UP000249748"/>
    </source>
</evidence>
<evidence type="ECO:0000313" key="1">
    <source>
        <dbReference type="EMBL" id="RAK84748.1"/>
    </source>
</evidence>
<protein>
    <submittedName>
        <fullName evidence="1">Cofilin, actophorin</fullName>
    </submittedName>
</protein>
<dbReference type="Proteomes" id="UP000249748">
    <property type="component" value="Unassembled WGS sequence"/>
</dbReference>
<accession>A0ACD1I383</accession>
<name>A0ACD1I383_9EURO</name>
<gene>
    <name evidence="1" type="ORF">BO79DRAFT_50960</name>
</gene>
<dbReference type="EMBL" id="KZ824571">
    <property type="protein sequence ID" value="RAK84748.1"/>
    <property type="molecule type" value="Genomic_DNA"/>
</dbReference>
<proteinExistence type="predicted"/>
<sequence>MLPIFLSLKFDLDHNIDYTLNSVSITAECINAYKELLYKRGAGKPAFVIYKISDDEQSIMVEECSPEKNYEAFLQRLTSAHDNDGKAAPRYAIYDVEYDLNEDGRRATTVFISWMPDVTPTRIRMLYASTKEQLRRALDVKVSIHADDLHDIEWKTILREASGGRL</sequence>
<reference evidence="1" key="1">
    <citation type="submission" date="2018-02" db="EMBL/GenBank/DDBJ databases">
        <title>The genomes of Aspergillus section Nigri reveals drivers in fungal speciation.</title>
        <authorList>
            <consortium name="DOE Joint Genome Institute"/>
            <person name="Vesth T.C."/>
            <person name="Nybo J."/>
            <person name="Theobald S."/>
            <person name="Brandl J."/>
            <person name="Frisvad J.C."/>
            <person name="Nielsen K.F."/>
            <person name="Lyhne E.K."/>
            <person name="Kogle M.E."/>
            <person name="Kuo A."/>
            <person name="Riley R."/>
            <person name="Clum A."/>
            <person name="Nolan M."/>
            <person name="Lipzen A."/>
            <person name="Salamov A."/>
            <person name="Henrissat B."/>
            <person name="Wiebenga A."/>
            <person name="De vries R.P."/>
            <person name="Grigoriev I.V."/>
            <person name="Mortensen U.H."/>
            <person name="Andersen M.R."/>
            <person name="Baker S.E."/>
        </authorList>
    </citation>
    <scope>NUCLEOTIDE SEQUENCE</scope>
    <source>
        <strain evidence="1">CBS 115574</strain>
    </source>
</reference>
<keyword evidence="2" id="KW-1185">Reference proteome</keyword>